<dbReference type="Gene3D" id="3.30.710.10">
    <property type="entry name" value="Potassium Channel Kv1.1, Chain A"/>
    <property type="match status" value="1"/>
</dbReference>
<dbReference type="SUPFAM" id="SSF54695">
    <property type="entry name" value="POZ domain"/>
    <property type="match status" value="1"/>
</dbReference>
<accession>A0A4Y7STB1</accession>
<evidence type="ECO:0000259" key="1">
    <source>
        <dbReference type="PROSITE" id="PS50097"/>
    </source>
</evidence>
<dbReference type="AlphaFoldDB" id="A0A4Y7STB1"/>
<dbReference type="Proteomes" id="UP000298030">
    <property type="component" value="Unassembled WGS sequence"/>
</dbReference>
<dbReference type="PROSITE" id="PS50097">
    <property type="entry name" value="BTB"/>
    <property type="match status" value="1"/>
</dbReference>
<protein>
    <recommendedName>
        <fullName evidence="1">BTB domain-containing protein</fullName>
    </recommendedName>
</protein>
<dbReference type="InterPro" id="IPR011333">
    <property type="entry name" value="SKP1/BTB/POZ_sf"/>
</dbReference>
<dbReference type="CDD" id="cd18186">
    <property type="entry name" value="BTB_POZ_ZBTB_KLHL-like"/>
    <property type="match status" value="1"/>
</dbReference>
<dbReference type="InterPro" id="IPR000210">
    <property type="entry name" value="BTB/POZ_dom"/>
</dbReference>
<dbReference type="Pfam" id="PF00651">
    <property type="entry name" value="BTB"/>
    <property type="match status" value="1"/>
</dbReference>
<name>A0A4Y7STB1_COPMI</name>
<organism evidence="2 3">
    <name type="scientific">Coprinellus micaceus</name>
    <name type="common">Glistening ink-cap mushroom</name>
    <name type="synonym">Coprinus micaceus</name>
    <dbReference type="NCBI Taxonomy" id="71717"/>
    <lineage>
        <taxon>Eukaryota</taxon>
        <taxon>Fungi</taxon>
        <taxon>Dikarya</taxon>
        <taxon>Basidiomycota</taxon>
        <taxon>Agaricomycotina</taxon>
        <taxon>Agaricomycetes</taxon>
        <taxon>Agaricomycetidae</taxon>
        <taxon>Agaricales</taxon>
        <taxon>Agaricineae</taxon>
        <taxon>Psathyrellaceae</taxon>
        <taxon>Coprinellus</taxon>
    </lineage>
</organism>
<feature type="domain" description="BTB" evidence="1">
    <location>
        <begin position="10"/>
        <end position="82"/>
    </location>
</feature>
<dbReference type="STRING" id="71717.A0A4Y7STB1"/>
<dbReference type="OrthoDB" id="2593747at2759"/>
<gene>
    <name evidence="2" type="ORF">FA13DRAFT_1817741</name>
</gene>
<proteinExistence type="predicted"/>
<dbReference type="EMBL" id="QPFP01000062">
    <property type="protein sequence ID" value="TEB24878.1"/>
    <property type="molecule type" value="Genomic_DNA"/>
</dbReference>
<comment type="caution">
    <text evidence="2">The sequence shown here is derived from an EMBL/GenBank/DDBJ whole genome shotgun (WGS) entry which is preliminary data.</text>
</comment>
<evidence type="ECO:0000313" key="3">
    <source>
        <dbReference type="Proteomes" id="UP000298030"/>
    </source>
</evidence>
<reference evidence="2 3" key="1">
    <citation type="journal article" date="2019" name="Nat. Ecol. Evol.">
        <title>Megaphylogeny resolves global patterns of mushroom evolution.</title>
        <authorList>
            <person name="Varga T."/>
            <person name="Krizsan K."/>
            <person name="Foldi C."/>
            <person name="Dima B."/>
            <person name="Sanchez-Garcia M."/>
            <person name="Sanchez-Ramirez S."/>
            <person name="Szollosi G.J."/>
            <person name="Szarkandi J.G."/>
            <person name="Papp V."/>
            <person name="Albert L."/>
            <person name="Andreopoulos W."/>
            <person name="Angelini C."/>
            <person name="Antonin V."/>
            <person name="Barry K.W."/>
            <person name="Bougher N.L."/>
            <person name="Buchanan P."/>
            <person name="Buyck B."/>
            <person name="Bense V."/>
            <person name="Catcheside P."/>
            <person name="Chovatia M."/>
            <person name="Cooper J."/>
            <person name="Damon W."/>
            <person name="Desjardin D."/>
            <person name="Finy P."/>
            <person name="Geml J."/>
            <person name="Haridas S."/>
            <person name="Hughes K."/>
            <person name="Justo A."/>
            <person name="Karasinski D."/>
            <person name="Kautmanova I."/>
            <person name="Kiss B."/>
            <person name="Kocsube S."/>
            <person name="Kotiranta H."/>
            <person name="LaButti K.M."/>
            <person name="Lechner B.E."/>
            <person name="Liimatainen K."/>
            <person name="Lipzen A."/>
            <person name="Lukacs Z."/>
            <person name="Mihaltcheva S."/>
            <person name="Morgado L.N."/>
            <person name="Niskanen T."/>
            <person name="Noordeloos M.E."/>
            <person name="Ohm R.A."/>
            <person name="Ortiz-Santana B."/>
            <person name="Ovrebo C."/>
            <person name="Racz N."/>
            <person name="Riley R."/>
            <person name="Savchenko A."/>
            <person name="Shiryaev A."/>
            <person name="Soop K."/>
            <person name="Spirin V."/>
            <person name="Szebenyi C."/>
            <person name="Tomsovsky M."/>
            <person name="Tulloss R.E."/>
            <person name="Uehling J."/>
            <person name="Grigoriev I.V."/>
            <person name="Vagvolgyi C."/>
            <person name="Papp T."/>
            <person name="Martin F.M."/>
            <person name="Miettinen O."/>
            <person name="Hibbett D.S."/>
            <person name="Nagy L.G."/>
        </authorList>
    </citation>
    <scope>NUCLEOTIDE SEQUENCE [LARGE SCALE GENOMIC DNA]</scope>
    <source>
        <strain evidence="2 3">FP101781</strain>
    </source>
</reference>
<dbReference type="SMART" id="SM00225">
    <property type="entry name" value="BTB"/>
    <property type="match status" value="1"/>
</dbReference>
<keyword evidence="3" id="KW-1185">Reference proteome</keyword>
<evidence type="ECO:0000313" key="2">
    <source>
        <dbReference type="EMBL" id="TEB24878.1"/>
    </source>
</evidence>
<sequence>MPPRRRWRNQSISLKVEDVVFTIDRHVLLQASPVFKDMFVVGDSSSGEGTSEDSPITLEGYMADDFEALLKVLYPTTEDLISGKFALAKEEWIGVLKLARAWEMQKIREFAVRTLSDERMKLSNVERVNLGREHGVASWLLEGVAGLVERDPAMSADDLETELGLRTAFKIVSIQARFENTSPLSTVILGQQILPSFRPASLGCGSCSGQMVGPAGHNCHSCSRSIGLNDRGAIYLRDPNPLGSALVNRGKYWAVVSQQSKVCCRSCSHQIITRPLECQACHASVPAADSFFLLCGPGWPDIYAPSLAIREVFKDDITQCDM</sequence>